<proteinExistence type="predicted"/>
<dbReference type="Pfam" id="PF05658">
    <property type="entry name" value="YadA_head"/>
    <property type="match status" value="1"/>
</dbReference>
<name>A0A5B0HGN2_9BURK</name>
<comment type="caution">
    <text evidence="2">The sequence shown here is derived from an EMBL/GenBank/DDBJ whole genome shotgun (WGS) entry which is preliminary data.</text>
</comment>
<dbReference type="AlphaFoldDB" id="A0A5B0HGN2"/>
<dbReference type="GO" id="GO:0019867">
    <property type="term" value="C:outer membrane"/>
    <property type="evidence" value="ECO:0007669"/>
    <property type="project" value="InterPro"/>
</dbReference>
<dbReference type="InterPro" id="IPR011049">
    <property type="entry name" value="Serralysin-like_metalloprot_C"/>
</dbReference>
<gene>
    <name evidence="2" type="ORF">FVF58_05630</name>
</gene>
<evidence type="ECO:0000313" key="2">
    <source>
        <dbReference type="EMBL" id="KAA1014341.1"/>
    </source>
</evidence>
<keyword evidence="3" id="KW-1185">Reference proteome</keyword>
<dbReference type="EMBL" id="VTUZ01000003">
    <property type="protein sequence ID" value="KAA1014341.1"/>
    <property type="molecule type" value="Genomic_DNA"/>
</dbReference>
<dbReference type="SUPFAM" id="SSF101967">
    <property type="entry name" value="Adhesin YadA, collagen-binding domain"/>
    <property type="match status" value="2"/>
</dbReference>
<feature type="domain" description="Trimeric autotransporter adhesin YadA-like head" evidence="1">
    <location>
        <begin position="51"/>
        <end position="77"/>
    </location>
</feature>
<protein>
    <recommendedName>
        <fullName evidence="1">Trimeric autotransporter adhesin YadA-like head domain-containing protein</fullName>
    </recommendedName>
</protein>
<accession>A0A5B0HGN2</accession>
<dbReference type="Proteomes" id="UP000325273">
    <property type="component" value="Unassembled WGS sequence"/>
</dbReference>
<dbReference type="Gene3D" id="2.150.10.10">
    <property type="entry name" value="Serralysin-like metalloprotease, C-terminal"/>
    <property type="match status" value="2"/>
</dbReference>
<dbReference type="InterPro" id="IPR008640">
    <property type="entry name" value="Adhesin_Head_dom"/>
</dbReference>
<reference evidence="2 3" key="1">
    <citation type="submission" date="2019-08" db="EMBL/GenBank/DDBJ databases">
        <title>Paraburkholderia sp. DCY113.</title>
        <authorList>
            <person name="Kang J."/>
        </authorList>
    </citation>
    <scope>NUCLEOTIDE SEQUENCE [LARGE SCALE GENOMIC DNA]</scope>
    <source>
        <strain evidence="2 3">DCY113</strain>
    </source>
</reference>
<sequence>MLSGVRMNGNAITGLGAGAVNATSTDAINGSQLYAATRHFHANSALADATATGTDSVAIGSAAVSTDASSVAIGNGAQANNANDVALGAGSTTAAPHTCGNGRRHA</sequence>
<evidence type="ECO:0000259" key="1">
    <source>
        <dbReference type="Pfam" id="PF05658"/>
    </source>
</evidence>
<evidence type="ECO:0000313" key="3">
    <source>
        <dbReference type="Proteomes" id="UP000325273"/>
    </source>
</evidence>
<organism evidence="2 3">
    <name type="scientific">Paraburkholderia panacisoli</name>
    <dbReference type="NCBI Taxonomy" id="2603818"/>
    <lineage>
        <taxon>Bacteria</taxon>
        <taxon>Pseudomonadati</taxon>
        <taxon>Pseudomonadota</taxon>
        <taxon>Betaproteobacteria</taxon>
        <taxon>Burkholderiales</taxon>
        <taxon>Burkholderiaceae</taxon>
        <taxon>Paraburkholderia</taxon>
    </lineage>
</organism>